<dbReference type="EMBL" id="BRXZ01003887">
    <property type="protein sequence ID" value="GMH63952.1"/>
    <property type="molecule type" value="Genomic_DNA"/>
</dbReference>
<feature type="compositionally biased region" description="Polar residues" evidence="1">
    <location>
        <begin position="55"/>
        <end position="65"/>
    </location>
</feature>
<gene>
    <name evidence="3" type="ORF">TrRE_jg54</name>
</gene>
<keyword evidence="2" id="KW-0732">Signal</keyword>
<reference evidence="3" key="1">
    <citation type="submission" date="2022-07" db="EMBL/GenBank/DDBJ databases">
        <title>Genome analysis of Parmales, a sister group of diatoms, reveals the evolutionary specialization of diatoms from phago-mixotrophs to photoautotrophs.</title>
        <authorList>
            <person name="Ban H."/>
            <person name="Sato S."/>
            <person name="Yoshikawa S."/>
            <person name="Kazumasa Y."/>
            <person name="Nakamura Y."/>
            <person name="Ichinomiya M."/>
            <person name="Saitoh K."/>
            <person name="Sato N."/>
            <person name="Blanc-Mathieu R."/>
            <person name="Endo H."/>
            <person name="Kuwata A."/>
            <person name="Ogata H."/>
        </authorList>
    </citation>
    <scope>NUCLEOTIDE SEQUENCE</scope>
</reference>
<dbReference type="AlphaFoldDB" id="A0A9W7A6S5"/>
<evidence type="ECO:0000256" key="1">
    <source>
        <dbReference type="SAM" id="MobiDB-lite"/>
    </source>
</evidence>
<accession>A0A9W7A6S5</accession>
<keyword evidence="4" id="KW-1185">Reference proteome</keyword>
<evidence type="ECO:0000313" key="4">
    <source>
        <dbReference type="Proteomes" id="UP001165082"/>
    </source>
</evidence>
<protein>
    <submittedName>
        <fullName evidence="3">Uncharacterized protein</fullName>
    </submittedName>
</protein>
<evidence type="ECO:0000313" key="3">
    <source>
        <dbReference type="EMBL" id="GMH63952.1"/>
    </source>
</evidence>
<name>A0A9W7A6S5_9STRA</name>
<feature type="region of interest" description="Disordered" evidence="1">
    <location>
        <begin position="40"/>
        <end position="69"/>
    </location>
</feature>
<feature type="chain" id="PRO_5040832663" evidence="2">
    <location>
        <begin position="18"/>
        <end position="146"/>
    </location>
</feature>
<comment type="caution">
    <text evidence="3">The sequence shown here is derived from an EMBL/GenBank/DDBJ whole genome shotgun (WGS) entry which is preliminary data.</text>
</comment>
<proteinExistence type="predicted"/>
<dbReference type="Proteomes" id="UP001165082">
    <property type="component" value="Unassembled WGS sequence"/>
</dbReference>
<feature type="signal peptide" evidence="2">
    <location>
        <begin position="1"/>
        <end position="17"/>
    </location>
</feature>
<evidence type="ECO:0000256" key="2">
    <source>
        <dbReference type="SAM" id="SignalP"/>
    </source>
</evidence>
<organism evidence="3 4">
    <name type="scientific">Triparma retinervis</name>
    <dbReference type="NCBI Taxonomy" id="2557542"/>
    <lineage>
        <taxon>Eukaryota</taxon>
        <taxon>Sar</taxon>
        <taxon>Stramenopiles</taxon>
        <taxon>Ochrophyta</taxon>
        <taxon>Bolidophyceae</taxon>
        <taxon>Parmales</taxon>
        <taxon>Triparmaceae</taxon>
        <taxon>Triparma</taxon>
    </lineage>
</organism>
<sequence length="146" mass="15651">MLATAIICLCLLTNTVSFQFLQRQPATFITSRLKLQERTDPTSDVRGLGFDAPTNRGQAPTSNTRTSDDKLRESLRASAKFKVKNDARLTWLTISLSSLSLSFLTFAHDPALQLIGLPDLGAGGAAAEAAVGALAFGLFVKPEGLR</sequence>